<feature type="transmembrane region" description="Helical" evidence="6">
    <location>
        <begin position="348"/>
        <end position="373"/>
    </location>
</feature>
<feature type="transmembrane region" description="Helical" evidence="6">
    <location>
        <begin position="55"/>
        <end position="77"/>
    </location>
</feature>
<feature type="transmembrane region" description="Helical" evidence="6">
    <location>
        <begin position="165"/>
        <end position="184"/>
    </location>
</feature>
<dbReference type="AlphaFoldDB" id="A0A267MFU6"/>
<reference evidence="7 8" key="1">
    <citation type="submission" date="2017-06" db="EMBL/GenBank/DDBJ databases">
        <title>Draft genome sequence of anaerobic fermentative bacterium Anaeromicrobium sediminis DY2726D isolated from West Pacific Ocean sediments.</title>
        <authorList>
            <person name="Zeng X."/>
        </authorList>
    </citation>
    <scope>NUCLEOTIDE SEQUENCE [LARGE SCALE GENOMIC DNA]</scope>
    <source>
        <strain evidence="7 8">DY2726D</strain>
    </source>
</reference>
<keyword evidence="6" id="KW-1133">Transmembrane helix</keyword>
<keyword evidence="4" id="KW-0813">Transport</keyword>
<gene>
    <name evidence="7" type="ORF">CCE28_15475</name>
</gene>
<evidence type="ECO:0000256" key="2">
    <source>
        <dbReference type="ARBA" id="ARBA00010199"/>
    </source>
</evidence>
<sequence length="439" mass="49205">MKVNKKEFVKIYREFSHRVITTKVILSLASSADHIIAATFINSAVLAALTLINPILFFIFAFAFMFASGLGSYIGLLMGKKEIDKANEAASFIILILTAIAGVLAISTSLNASKVASFLGASGDYHRIATEYLRYLSIAFFPQMISVVLDGLIMNDGNPKYNFKVNIITLVMNFILNMIFVVVFKQGVMGLGVATLISNSYHLIADIYYLIYRSKTIKISMPKKNYKALKRVLYNGSSDFLSVFIESIMVYVVNTSILKFLPNVYLEAYAASAVFTLFITKIYMGSQYGLQPISSKMMGQGKYHELKQLFVFSVKRSALYAISFYVTLIPVAWFGLPYFLDKPELVKIAFILYLGVGFAIVLSNIGIQSSVFFTSINRPIESLSIAVIRTLILIPVFSYTMIWMFKFTGITLGFLIPEILLTIGFIHYFKRLDLSQLKV</sequence>
<keyword evidence="8" id="KW-1185">Reference proteome</keyword>
<evidence type="ECO:0000256" key="4">
    <source>
        <dbReference type="ARBA" id="ARBA00022448"/>
    </source>
</evidence>
<feature type="transmembrane region" description="Helical" evidence="6">
    <location>
        <begin position="190"/>
        <end position="211"/>
    </location>
</feature>
<comment type="similarity">
    <text evidence="2">Belongs to the multi antimicrobial extrusion (MATE) (TC 2.A.66.1) family.</text>
</comment>
<dbReference type="Proteomes" id="UP000216024">
    <property type="component" value="Unassembled WGS sequence"/>
</dbReference>
<comment type="function">
    <text evidence="1">Multidrug efflux pump.</text>
</comment>
<feature type="transmembrane region" description="Helical" evidence="6">
    <location>
        <begin position="20"/>
        <end position="49"/>
    </location>
</feature>
<evidence type="ECO:0000256" key="1">
    <source>
        <dbReference type="ARBA" id="ARBA00003408"/>
    </source>
</evidence>
<keyword evidence="6" id="KW-0812">Transmembrane</keyword>
<dbReference type="EMBL" id="NIBG01000016">
    <property type="protein sequence ID" value="PAB58337.1"/>
    <property type="molecule type" value="Genomic_DNA"/>
</dbReference>
<dbReference type="GO" id="GO:0015297">
    <property type="term" value="F:antiporter activity"/>
    <property type="evidence" value="ECO:0007669"/>
    <property type="project" value="InterPro"/>
</dbReference>
<evidence type="ECO:0000256" key="3">
    <source>
        <dbReference type="ARBA" id="ARBA00020268"/>
    </source>
</evidence>
<dbReference type="Pfam" id="PF01554">
    <property type="entry name" value="MatE"/>
    <property type="match status" value="2"/>
</dbReference>
<dbReference type="InterPro" id="IPR002528">
    <property type="entry name" value="MATE_fam"/>
</dbReference>
<accession>A0A267MFU6</accession>
<dbReference type="PANTHER" id="PTHR43298">
    <property type="entry name" value="MULTIDRUG RESISTANCE PROTEIN NORM-RELATED"/>
    <property type="match status" value="1"/>
</dbReference>
<feature type="transmembrane region" description="Helical" evidence="6">
    <location>
        <begin position="317"/>
        <end position="336"/>
    </location>
</feature>
<organism evidence="7 8">
    <name type="scientific">Anaeromicrobium sediminis</name>
    <dbReference type="NCBI Taxonomy" id="1478221"/>
    <lineage>
        <taxon>Bacteria</taxon>
        <taxon>Bacillati</taxon>
        <taxon>Bacillota</taxon>
        <taxon>Clostridia</taxon>
        <taxon>Peptostreptococcales</taxon>
        <taxon>Thermotaleaceae</taxon>
        <taxon>Anaeromicrobium</taxon>
    </lineage>
</organism>
<dbReference type="GO" id="GO:0005886">
    <property type="term" value="C:plasma membrane"/>
    <property type="evidence" value="ECO:0007669"/>
    <property type="project" value="TreeGrafter"/>
</dbReference>
<feature type="transmembrane region" description="Helical" evidence="6">
    <location>
        <begin position="132"/>
        <end position="153"/>
    </location>
</feature>
<comment type="caution">
    <text evidence="7">The sequence shown here is derived from an EMBL/GenBank/DDBJ whole genome shotgun (WGS) entry which is preliminary data.</text>
</comment>
<evidence type="ECO:0000256" key="6">
    <source>
        <dbReference type="SAM" id="Phobius"/>
    </source>
</evidence>
<evidence type="ECO:0000313" key="8">
    <source>
        <dbReference type="Proteomes" id="UP000216024"/>
    </source>
</evidence>
<keyword evidence="6" id="KW-0472">Membrane</keyword>
<feature type="transmembrane region" description="Helical" evidence="6">
    <location>
        <begin position="264"/>
        <end position="284"/>
    </location>
</feature>
<feature type="transmembrane region" description="Helical" evidence="6">
    <location>
        <begin position="410"/>
        <end position="429"/>
    </location>
</feature>
<dbReference type="GO" id="GO:0042910">
    <property type="term" value="F:xenobiotic transmembrane transporter activity"/>
    <property type="evidence" value="ECO:0007669"/>
    <property type="project" value="InterPro"/>
</dbReference>
<dbReference type="PANTHER" id="PTHR43298:SF2">
    <property type="entry name" value="FMN_FAD EXPORTER YEEO-RELATED"/>
    <property type="match status" value="1"/>
</dbReference>
<evidence type="ECO:0000313" key="7">
    <source>
        <dbReference type="EMBL" id="PAB58337.1"/>
    </source>
</evidence>
<feature type="transmembrane region" description="Helical" evidence="6">
    <location>
        <begin position="385"/>
        <end position="404"/>
    </location>
</feature>
<proteinExistence type="inferred from homology"/>
<feature type="transmembrane region" description="Helical" evidence="6">
    <location>
        <begin position="232"/>
        <end position="252"/>
    </location>
</feature>
<dbReference type="OrthoDB" id="9811110at2"/>
<feature type="transmembrane region" description="Helical" evidence="6">
    <location>
        <begin position="89"/>
        <end position="112"/>
    </location>
</feature>
<name>A0A267MFU6_9FIRM</name>
<evidence type="ECO:0000256" key="5">
    <source>
        <dbReference type="ARBA" id="ARBA00031636"/>
    </source>
</evidence>
<protein>
    <recommendedName>
        <fullName evidence="3">Probable multidrug resistance protein NorM</fullName>
    </recommendedName>
    <alternativeName>
        <fullName evidence="5">Multidrug-efflux transporter</fullName>
    </alternativeName>
</protein>
<dbReference type="InterPro" id="IPR050222">
    <property type="entry name" value="MATE_MdtK"/>
</dbReference>